<name>A0AAV9V2U8_9PEZI</name>
<organism evidence="2 3">
    <name type="scientific">Orbilia blumenaviensis</name>
    <dbReference type="NCBI Taxonomy" id="1796055"/>
    <lineage>
        <taxon>Eukaryota</taxon>
        <taxon>Fungi</taxon>
        <taxon>Dikarya</taxon>
        <taxon>Ascomycota</taxon>
        <taxon>Pezizomycotina</taxon>
        <taxon>Orbiliomycetes</taxon>
        <taxon>Orbiliales</taxon>
        <taxon>Orbiliaceae</taxon>
        <taxon>Orbilia</taxon>
    </lineage>
</organism>
<evidence type="ECO:0000256" key="1">
    <source>
        <dbReference type="SAM" id="MobiDB-lite"/>
    </source>
</evidence>
<sequence length="159" mass="17820">MSSQGVRSDQVGKQAQVEAGSARVSGWGPDEREEGKERRAAKTTAKTTRKKRKQHNLRVVMLLVQKFSQVSKRSGTRHFSSCASSSPHSCIGHKGHCKRQKSTSAYMGREEEQASIVCFLLLAPLEHSMKKQEYGSVEACCSREMPERRKKEKNHICAT</sequence>
<evidence type="ECO:0000313" key="3">
    <source>
        <dbReference type="Proteomes" id="UP001373714"/>
    </source>
</evidence>
<evidence type="ECO:0000313" key="2">
    <source>
        <dbReference type="EMBL" id="KAK6354191.1"/>
    </source>
</evidence>
<feature type="compositionally biased region" description="Basic and acidic residues" evidence="1">
    <location>
        <begin position="29"/>
        <end position="40"/>
    </location>
</feature>
<dbReference type="EMBL" id="JAVHNS010000005">
    <property type="protein sequence ID" value="KAK6354191.1"/>
    <property type="molecule type" value="Genomic_DNA"/>
</dbReference>
<dbReference type="AlphaFoldDB" id="A0AAV9V2U8"/>
<feature type="region of interest" description="Disordered" evidence="1">
    <location>
        <begin position="1"/>
        <end position="55"/>
    </location>
</feature>
<dbReference type="Proteomes" id="UP001373714">
    <property type="component" value="Unassembled WGS sequence"/>
</dbReference>
<feature type="compositionally biased region" description="Polar residues" evidence="1">
    <location>
        <begin position="1"/>
        <end position="13"/>
    </location>
</feature>
<proteinExistence type="predicted"/>
<reference evidence="2 3" key="1">
    <citation type="submission" date="2019-10" db="EMBL/GenBank/DDBJ databases">
        <authorList>
            <person name="Palmer J.M."/>
        </authorList>
    </citation>
    <scope>NUCLEOTIDE SEQUENCE [LARGE SCALE GENOMIC DNA]</scope>
    <source>
        <strain evidence="2 3">TWF730</strain>
    </source>
</reference>
<protein>
    <submittedName>
        <fullName evidence="2">Uncharacterized protein</fullName>
    </submittedName>
</protein>
<gene>
    <name evidence="2" type="ORF">TWF730_008603</name>
</gene>
<keyword evidence="3" id="KW-1185">Reference proteome</keyword>
<comment type="caution">
    <text evidence="2">The sequence shown here is derived from an EMBL/GenBank/DDBJ whole genome shotgun (WGS) entry which is preliminary data.</text>
</comment>
<accession>A0AAV9V2U8</accession>